<keyword evidence="7 9" id="KW-0924">Ammonia transport</keyword>
<dbReference type="InterPro" id="IPR024041">
    <property type="entry name" value="NH4_transpt_AmtB-like_dom"/>
</dbReference>
<feature type="domain" description="Ammonium transporter AmtB-like" evidence="10">
    <location>
        <begin position="12"/>
        <end position="421"/>
    </location>
</feature>
<evidence type="ECO:0000313" key="12">
    <source>
        <dbReference type="Proteomes" id="UP001244136"/>
    </source>
</evidence>
<name>A0ABY8PYQ5_9ACTN</name>
<dbReference type="Gene3D" id="1.10.3430.10">
    <property type="entry name" value="Ammonium transporter AmtB like domains"/>
    <property type="match status" value="1"/>
</dbReference>
<feature type="transmembrane region" description="Helical" evidence="9">
    <location>
        <begin position="369"/>
        <end position="391"/>
    </location>
</feature>
<evidence type="ECO:0000256" key="6">
    <source>
        <dbReference type="ARBA" id="ARBA00023136"/>
    </source>
</evidence>
<dbReference type="Pfam" id="PF00909">
    <property type="entry name" value="Ammonium_transp"/>
    <property type="match status" value="1"/>
</dbReference>
<feature type="transmembrane region" description="Helical" evidence="9">
    <location>
        <begin position="44"/>
        <end position="67"/>
    </location>
</feature>
<keyword evidence="5 9" id="KW-1133">Transmembrane helix</keyword>
<feature type="transmembrane region" description="Helical" evidence="9">
    <location>
        <begin position="299"/>
        <end position="318"/>
    </location>
</feature>
<feature type="transmembrane region" description="Helical" evidence="9">
    <location>
        <begin position="130"/>
        <end position="151"/>
    </location>
</feature>
<keyword evidence="6 9" id="KW-0472">Membrane</keyword>
<evidence type="ECO:0000259" key="10">
    <source>
        <dbReference type="Pfam" id="PF00909"/>
    </source>
</evidence>
<proteinExistence type="inferred from homology"/>
<reference evidence="11 12" key="1">
    <citation type="journal article" date="2008" name="Int. J. Syst. Evol. Microbiol.">
        <title>Tessaracoccus flavescens sp. nov., isolated from marine sediment.</title>
        <authorList>
            <person name="Lee D.W."/>
            <person name="Lee S.D."/>
        </authorList>
    </citation>
    <scope>NUCLEOTIDE SEQUENCE [LARGE SCALE GENOMIC DNA]</scope>
    <source>
        <strain evidence="11 12">T21</strain>
    </source>
</reference>
<feature type="transmembrane region" description="Helical" evidence="9">
    <location>
        <begin position="12"/>
        <end position="32"/>
    </location>
</feature>
<gene>
    <name evidence="11" type="ORF">QH948_02400</name>
</gene>
<dbReference type="PROSITE" id="PS01219">
    <property type="entry name" value="AMMONIUM_TRANSP"/>
    <property type="match status" value="1"/>
</dbReference>
<dbReference type="NCBIfam" id="TIGR00836">
    <property type="entry name" value="amt"/>
    <property type="match status" value="1"/>
</dbReference>
<feature type="transmembrane region" description="Helical" evidence="9">
    <location>
        <begin position="330"/>
        <end position="349"/>
    </location>
</feature>
<evidence type="ECO:0000313" key="11">
    <source>
        <dbReference type="EMBL" id="WGT47649.1"/>
    </source>
</evidence>
<feature type="transmembrane region" description="Helical" evidence="9">
    <location>
        <begin position="101"/>
        <end position="123"/>
    </location>
</feature>
<dbReference type="EMBL" id="CP123967">
    <property type="protein sequence ID" value="WGT47649.1"/>
    <property type="molecule type" value="Genomic_DNA"/>
</dbReference>
<feature type="transmembrane region" description="Helical" evidence="9">
    <location>
        <begin position="276"/>
        <end position="293"/>
    </location>
</feature>
<feature type="transmembrane region" description="Helical" evidence="9">
    <location>
        <begin position="217"/>
        <end position="239"/>
    </location>
</feature>
<dbReference type="InterPro" id="IPR001905">
    <property type="entry name" value="Ammonium_transpt"/>
</dbReference>
<keyword evidence="12" id="KW-1185">Reference proteome</keyword>
<dbReference type="Proteomes" id="UP001244136">
    <property type="component" value="Chromosome"/>
</dbReference>
<evidence type="ECO:0000256" key="9">
    <source>
        <dbReference type="RuleBase" id="RU362002"/>
    </source>
</evidence>
<dbReference type="InterPro" id="IPR018047">
    <property type="entry name" value="Ammonium_transpt_CS"/>
</dbReference>
<evidence type="ECO:0000256" key="5">
    <source>
        <dbReference type="ARBA" id="ARBA00022989"/>
    </source>
</evidence>
<evidence type="ECO:0000256" key="8">
    <source>
        <dbReference type="ARBA" id="ARBA00050025"/>
    </source>
</evidence>
<dbReference type="PANTHER" id="PTHR43029">
    <property type="entry name" value="AMMONIUM TRANSPORTER MEP2"/>
    <property type="match status" value="1"/>
</dbReference>
<evidence type="ECO:0000256" key="4">
    <source>
        <dbReference type="ARBA" id="ARBA00022692"/>
    </source>
</evidence>
<protein>
    <recommendedName>
        <fullName evidence="8 9">Ammonium transporter</fullName>
    </recommendedName>
</protein>
<evidence type="ECO:0000256" key="7">
    <source>
        <dbReference type="ARBA" id="ARBA00023177"/>
    </source>
</evidence>
<comment type="subcellular location">
    <subcellularLocation>
        <location evidence="9">Cell membrane</location>
        <topology evidence="9">Multi-pass membrane protein</topology>
    </subcellularLocation>
    <subcellularLocation>
        <location evidence="1">Membrane</location>
        <topology evidence="1">Multi-pass membrane protein</topology>
    </subcellularLocation>
</comment>
<dbReference type="InterPro" id="IPR029020">
    <property type="entry name" value="Ammonium/urea_transptr"/>
</dbReference>
<keyword evidence="3 9" id="KW-0813">Transport</keyword>
<feature type="transmembrane region" description="Helical" evidence="9">
    <location>
        <begin position="184"/>
        <end position="205"/>
    </location>
</feature>
<evidence type="ECO:0000256" key="3">
    <source>
        <dbReference type="ARBA" id="ARBA00022448"/>
    </source>
</evidence>
<evidence type="ECO:0000256" key="2">
    <source>
        <dbReference type="ARBA" id="ARBA00005887"/>
    </source>
</evidence>
<comment type="similarity">
    <text evidence="2 9">Belongs to the ammonia transporter channel (TC 1.A.11.2) family.</text>
</comment>
<dbReference type="RefSeq" id="WP_281145362.1">
    <property type="nucleotide sequence ID" value="NZ_CP123967.1"/>
</dbReference>
<accession>A0ABY8PYQ5</accession>
<keyword evidence="4 9" id="KW-0812">Transmembrane</keyword>
<organism evidence="11 12">
    <name type="scientific">Tessaracoccus lacteus</name>
    <dbReference type="NCBI Taxonomy" id="3041766"/>
    <lineage>
        <taxon>Bacteria</taxon>
        <taxon>Bacillati</taxon>
        <taxon>Actinomycetota</taxon>
        <taxon>Actinomycetes</taxon>
        <taxon>Propionibacteriales</taxon>
        <taxon>Propionibacteriaceae</taxon>
        <taxon>Tessaracoccus</taxon>
    </lineage>
</organism>
<dbReference type="PANTHER" id="PTHR43029:SF10">
    <property type="entry name" value="AMMONIUM TRANSPORTER MEP2"/>
    <property type="match status" value="1"/>
</dbReference>
<feature type="transmembrane region" description="Helical" evidence="9">
    <location>
        <begin position="245"/>
        <end position="264"/>
    </location>
</feature>
<evidence type="ECO:0000256" key="1">
    <source>
        <dbReference type="ARBA" id="ARBA00004141"/>
    </source>
</evidence>
<dbReference type="SUPFAM" id="SSF111352">
    <property type="entry name" value="Ammonium transporter"/>
    <property type="match status" value="1"/>
</dbReference>
<sequence length="447" mass="46517">MELLDIDTGNTAWVLASAALVLLMTPGLAFFYGGMVRAKSVLNMMMMSLTTMGVVGVLWVIVGYSMAFGDSMGRVIGNPLDFTFLKGLMSPEAVTNGLPDIVFAGFQSAFAIIAVALISGAVADRMKISAWVVFAAVWALLVYFPAAHWVFSFDVVADDGTVTWQGGFIANVIKAIDFAGGTAIHINAGAAALALCLVLGPRLGFGKVPMRPHNLPFVMLGAGLLWFGWFGFNAGSALGANTTAGVAWINTLGATAAAMLGWLIVERLRDGHATSLGAASGIVAGLVAITPAAHSVSPLGGLILGLIAGVACAYAVGLKYKLGYDDSLDVVGVHLVGGLVGTILIGFFADPESPAGVAGLFYGGGVDQLWRQVSGALIVLVYSFVVTFLIAKVLDKVMGLRVPAEVETQGIDTSEHAETGYDLSVTQYSSYGVKQTLIVPSREEIKA</sequence>